<feature type="transmembrane region" description="Helical" evidence="2">
    <location>
        <begin position="9"/>
        <end position="26"/>
    </location>
</feature>
<evidence type="ECO:0000256" key="1">
    <source>
        <dbReference type="SAM" id="MobiDB-lite"/>
    </source>
</evidence>
<dbReference type="AlphaFoldDB" id="A0A1M6LJI0"/>
<keyword evidence="2" id="KW-0472">Membrane</keyword>
<dbReference type="RefSeq" id="WP_072987714.1">
    <property type="nucleotide sequence ID" value="NZ_FQZB01000010.1"/>
</dbReference>
<dbReference type="EMBL" id="FQZB01000010">
    <property type="protein sequence ID" value="SHJ71298.1"/>
    <property type="molecule type" value="Genomic_DNA"/>
</dbReference>
<dbReference type="STRING" id="1121302.SAMN02745163_02400"/>
<protein>
    <submittedName>
        <fullName evidence="3">Type IV pilus assembly protein PilO</fullName>
    </submittedName>
</protein>
<feature type="compositionally biased region" description="Basic and acidic residues" evidence="1">
    <location>
        <begin position="117"/>
        <end position="126"/>
    </location>
</feature>
<sequence length="406" mass="45826">MKVNNREKVLLIVLSVIVICFLYYKFVFMKQRVKVNDLLSQKIALEDDYKHLKEKVESLSKYETDVKIANAKIMDKSLKFYPVVMQEKLILEIDKLLKDSNVKGNLSFSEATVNDVEDRAKGDGKNKSNNSNTQKQGEDLGKLANAYKNKADENKKPKNDDKNAKPVSVEQMKTTLSFKGTYENVAKFLELVNNYEKIIALSSLSVANSGPSQVSGTITLEYYAIPKLSDEEAEYMKWTETGNYGKANPFAGSGKAPKTVEDATKAQNDFVMSLRNVNSDIPAFMMGKANDANRTSYIYNDTNKAQNIEITVTKKNDKYYYKYKNEKSTYPTNYKELGTEFTPVGDRVVLKVISTERMDVNDSVSAVISVVNETDKSFEVVIENDDRKLPRVKVEGKKGAVTYTNN</sequence>
<reference evidence="3 4" key="1">
    <citation type="submission" date="2016-11" db="EMBL/GenBank/DDBJ databases">
        <authorList>
            <person name="Jaros S."/>
            <person name="Januszkiewicz K."/>
            <person name="Wedrychowicz H."/>
        </authorList>
    </citation>
    <scope>NUCLEOTIDE SEQUENCE [LARGE SCALE GENOMIC DNA]</scope>
    <source>
        <strain evidence="3 4">DSM 21758</strain>
    </source>
</reference>
<keyword evidence="2" id="KW-1133">Transmembrane helix</keyword>
<dbReference type="Gene3D" id="3.30.70.60">
    <property type="match status" value="1"/>
</dbReference>
<dbReference type="OrthoDB" id="1704601at2"/>
<accession>A0A1M6LJI0</accession>
<evidence type="ECO:0000313" key="4">
    <source>
        <dbReference type="Proteomes" id="UP000184310"/>
    </source>
</evidence>
<proteinExistence type="predicted"/>
<keyword evidence="4" id="KW-1185">Reference proteome</keyword>
<evidence type="ECO:0000256" key="2">
    <source>
        <dbReference type="SAM" id="Phobius"/>
    </source>
</evidence>
<gene>
    <name evidence="3" type="ORF">SAMN02745163_02400</name>
</gene>
<feature type="compositionally biased region" description="Basic and acidic residues" evidence="1">
    <location>
        <begin position="149"/>
        <end position="164"/>
    </location>
</feature>
<evidence type="ECO:0000313" key="3">
    <source>
        <dbReference type="EMBL" id="SHJ71298.1"/>
    </source>
</evidence>
<dbReference type="InterPro" id="IPR014717">
    <property type="entry name" value="Transl_elong_EF1B/ribsomal_bS6"/>
</dbReference>
<keyword evidence="2" id="KW-0812">Transmembrane</keyword>
<dbReference type="Proteomes" id="UP000184310">
    <property type="component" value="Unassembled WGS sequence"/>
</dbReference>
<name>A0A1M6LJI0_9CLOT</name>
<feature type="region of interest" description="Disordered" evidence="1">
    <location>
        <begin position="149"/>
        <end position="168"/>
    </location>
</feature>
<feature type="region of interest" description="Disordered" evidence="1">
    <location>
        <begin position="117"/>
        <end position="140"/>
    </location>
</feature>
<organism evidence="3 4">
    <name type="scientific">Clostridium cavendishii DSM 21758</name>
    <dbReference type="NCBI Taxonomy" id="1121302"/>
    <lineage>
        <taxon>Bacteria</taxon>
        <taxon>Bacillati</taxon>
        <taxon>Bacillota</taxon>
        <taxon>Clostridia</taxon>
        <taxon>Eubacteriales</taxon>
        <taxon>Clostridiaceae</taxon>
        <taxon>Clostridium</taxon>
    </lineage>
</organism>